<dbReference type="Pfam" id="PF00534">
    <property type="entry name" value="Glycos_transf_1"/>
    <property type="match status" value="1"/>
</dbReference>
<gene>
    <name evidence="3" type="ORF">D3273_03910</name>
</gene>
<feature type="domain" description="Glycosyltransferase subfamily 4-like N-terminal" evidence="2">
    <location>
        <begin position="24"/>
        <end position="209"/>
    </location>
</feature>
<dbReference type="SUPFAM" id="SSF53756">
    <property type="entry name" value="UDP-Glycosyltransferase/glycogen phosphorylase"/>
    <property type="match status" value="1"/>
</dbReference>
<organism evidence="3 4">
    <name type="scientific">Lichenibacterium minor</name>
    <dbReference type="NCBI Taxonomy" id="2316528"/>
    <lineage>
        <taxon>Bacteria</taxon>
        <taxon>Pseudomonadati</taxon>
        <taxon>Pseudomonadota</taxon>
        <taxon>Alphaproteobacteria</taxon>
        <taxon>Hyphomicrobiales</taxon>
        <taxon>Lichenihabitantaceae</taxon>
        <taxon>Lichenibacterium</taxon>
    </lineage>
</organism>
<sequence length="401" mass="42350">MSGPDAPRRRPRVLVVHNGYQIRGGEEAAVERDVAALRGTGIAVELLLVHNDEIETGLDRLRVALEAPHAPRGIARVMAAVARFRPDIVHVHNTFPLVSPGVHAAVRAAGAATVQTLHNYRVTCANGMLTRDGHPCEDCVGRSPYRAVLHACYRGSRIGSLAVARTIDRHRLRGTWHRDVDRFIALTPFAKGRFVAAGLPSERIAVRPNSYPDPGPPSARPRAGLLYVGRLVAEKGLAVLAEAARGRDTSVTVMGEGPMAAALAGRPGLDLAGSRDAAAVRAAMAGAAAVVVPSLWYEGLPNVIVEAFAAGTPVVASRIGSLADVVEDGETGLLVDPGDAGALAAALRRIEAAPDEARRMGAKARAAYESRWTERVAIDALLAIYAEASASRKTRETIHGT</sequence>
<dbReference type="PANTHER" id="PTHR45947:SF13">
    <property type="entry name" value="TRANSFERASE"/>
    <property type="match status" value="1"/>
</dbReference>
<dbReference type="AlphaFoldDB" id="A0A4Q2UEG3"/>
<keyword evidence="3" id="KW-0808">Transferase</keyword>
<proteinExistence type="predicted"/>
<protein>
    <submittedName>
        <fullName evidence="3">Glycosyltransferase</fullName>
    </submittedName>
</protein>
<dbReference type="Gene3D" id="3.40.50.2000">
    <property type="entry name" value="Glycogen Phosphorylase B"/>
    <property type="match status" value="2"/>
</dbReference>
<dbReference type="InterPro" id="IPR050194">
    <property type="entry name" value="Glycosyltransferase_grp1"/>
</dbReference>
<comment type="caution">
    <text evidence="3">The sequence shown here is derived from an EMBL/GenBank/DDBJ whole genome shotgun (WGS) entry which is preliminary data.</text>
</comment>
<evidence type="ECO:0000313" key="3">
    <source>
        <dbReference type="EMBL" id="RYC33617.1"/>
    </source>
</evidence>
<dbReference type="PANTHER" id="PTHR45947">
    <property type="entry name" value="SULFOQUINOVOSYL TRANSFERASE SQD2"/>
    <property type="match status" value="1"/>
</dbReference>
<name>A0A4Q2UEG3_9HYPH</name>
<evidence type="ECO:0000313" key="4">
    <source>
        <dbReference type="Proteomes" id="UP000290759"/>
    </source>
</evidence>
<dbReference type="OrthoDB" id="9807414at2"/>
<dbReference type="EMBL" id="QYBB01000002">
    <property type="protein sequence ID" value="RYC33617.1"/>
    <property type="molecule type" value="Genomic_DNA"/>
</dbReference>
<reference evidence="3 4" key="2">
    <citation type="submission" date="2019-02" db="EMBL/GenBank/DDBJ databases">
        <title>'Lichenibacterium ramalinii' gen. nov. sp. nov., 'Lichenibacterium minor' gen. nov. sp. nov.</title>
        <authorList>
            <person name="Pankratov T."/>
        </authorList>
    </citation>
    <scope>NUCLEOTIDE SEQUENCE [LARGE SCALE GENOMIC DNA]</scope>
    <source>
        <strain evidence="3 4">RmlP026</strain>
    </source>
</reference>
<dbReference type="Proteomes" id="UP000290759">
    <property type="component" value="Unassembled WGS sequence"/>
</dbReference>
<dbReference type="InterPro" id="IPR001296">
    <property type="entry name" value="Glyco_trans_1"/>
</dbReference>
<feature type="domain" description="Glycosyl transferase family 1" evidence="1">
    <location>
        <begin position="225"/>
        <end position="365"/>
    </location>
</feature>
<accession>A0A4Q2UEG3</accession>
<evidence type="ECO:0000259" key="2">
    <source>
        <dbReference type="Pfam" id="PF13579"/>
    </source>
</evidence>
<keyword evidence="4" id="KW-1185">Reference proteome</keyword>
<dbReference type="InterPro" id="IPR028098">
    <property type="entry name" value="Glyco_trans_4-like_N"/>
</dbReference>
<dbReference type="GO" id="GO:0016757">
    <property type="term" value="F:glycosyltransferase activity"/>
    <property type="evidence" value="ECO:0007669"/>
    <property type="project" value="InterPro"/>
</dbReference>
<reference evidence="3 4" key="1">
    <citation type="submission" date="2018-12" db="EMBL/GenBank/DDBJ databases">
        <authorList>
            <person name="Grouzdev D.S."/>
            <person name="Krutkina M.S."/>
        </authorList>
    </citation>
    <scope>NUCLEOTIDE SEQUENCE [LARGE SCALE GENOMIC DNA]</scope>
    <source>
        <strain evidence="3 4">RmlP026</strain>
    </source>
</reference>
<evidence type="ECO:0000259" key="1">
    <source>
        <dbReference type="Pfam" id="PF00534"/>
    </source>
</evidence>
<dbReference type="Pfam" id="PF13579">
    <property type="entry name" value="Glyco_trans_4_4"/>
    <property type="match status" value="1"/>
</dbReference>
<dbReference type="RefSeq" id="WP_129223675.1">
    <property type="nucleotide sequence ID" value="NZ_QYBB01000002.1"/>
</dbReference>